<gene>
    <name evidence="4" type="ORF">BJ991_001737</name>
</gene>
<dbReference type="Pfam" id="PF03109">
    <property type="entry name" value="ABC1"/>
    <property type="match status" value="1"/>
</dbReference>
<dbReference type="PANTHER" id="PTHR10566">
    <property type="entry name" value="CHAPERONE-ACTIVITY OF BC1 COMPLEX CABC1 -RELATED"/>
    <property type="match status" value="1"/>
</dbReference>
<evidence type="ECO:0000259" key="3">
    <source>
        <dbReference type="Pfam" id="PF03109"/>
    </source>
</evidence>
<dbReference type="Gene3D" id="1.10.510.10">
    <property type="entry name" value="Transferase(Phosphotransferase) domain 1"/>
    <property type="match status" value="1"/>
</dbReference>
<dbReference type="AlphaFoldDB" id="A0A7Y9GNK3"/>
<dbReference type="InterPro" id="IPR004147">
    <property type="entry name" value="ABC1_dom"/>
</dbReference>
<feature type="transmembrane region" description="Helical" evidence="2">
    <location>
        <begin position="71"/>
        <end position="98"/>
    </location>
</feature>
<keyword evidence="2" id="KW-1133">Transmembrane helix</keyword>
<evidence type="ECO:0000256" key="1">
    <source>
        <dbReference type="ARBA" id="ARBA00009670"/>
    </source>
</evidence>
<feature type="transmembrane region" description="Helical" evidence="2">
    <location>
        <begin position="31"/>
        <end position="50"/>
    </location>
</feature>
<evidence type="ECO:0000313" key="4">
    <source>
        <dbReference type="EMBL" id="NYE19709.1"/>
    </source>
</evidence>
<keyword evidence="4" id="KW-0830">Ubiquinone</keyword>
<organism evidence="4 5">
    <name type="scientific">Microbacterium immunditiarum</name>
    <dbReference type="NCBI Taxonomy" id="337480"/>
    <lineage>
        <taxon>Bacteria</taxon>
        <taxon>Bacillati</taxon>
        <taxon>Actinomycetota</taxon>
        <taxon>Actinomycetes</taxon>
        <taxon>Micrococcales</taxon>
        <taxon>Microbacteriaceae</taxon>
        <taxon>Microbacterium</taxon>
    </lineage>
</organism>
<name>A0A7Y9GNK3_9MICO</name>
<feature type="transmembrane region" description="Helical" evidence="2">
    <location>
        <begin position="627"/>
        <end position="647"/>
    </location>
</feature>
<accession>A0A7Y9GNK3</accession>
<dbReference type="CDD" id="cd05121">
    <property type="entry name" value="ABC1_ADCK3-like"/>
    <property type="match status" value="1"/>
</dbReference>
<evidence type="ECO:0000313" key="5">
    <source>
        <dbReference type="Proteomes" id="UP000576969"/>
    </source>
</evidence>
<keyword evidence="2" id="KW-0472">Membrane</keyword>
<dbReference type="RefSeq" id="WP_179489214.1">
    <property type="nucleotide sequence ID" value="NZ_JACCBV010000001.1"/>
</dbReference>
<keyword evidence="2" id="KW-0812">Transmembrane</keyword>
<comment type="similarity">
    <text evidence="1">Belongs to the protein kinase superfamily. ADCK protein kinase family.</text>
</comment>
<dbReference type="InterPro" id="IPR050154">
    <property type="entry name" value="UbiB_kinase"/>
</dbReference>
<feature type="domain" description="ABC1 atypical kinase-like" evidence="3">
    <location>
        <begin position="190"/>
        <end position="437"/>
    </location>
</feature>
<reference evidence="4 5" key="1">
    <citation type="submission" date="2020-07" db="EMBL/GenBank/DDBJ databases">
        <title>Sequencing the genomes of 1000 actinobacteria strains.</title>
        <authorList>
            <person name="Klenk H.-P."/>
        </authorList>
    </citation>
    <scope>NUCLEOTIDE SEQUENCE [LARGE SCALE GENOMIC DNA]</scope>
    <source>
        <strain evidence="4 5">DSM 24662</strain>
    </source>
</reference>
<dbReference type="InterPro" id="IPR011009">
    <property type="entry name" value="Kinase-like_dom_sf"/>
</dbReference>
<evidence type="ECO:0000256" key="2">
    <source>
        <dbReference type="SAM" id="Phobius"/>
    </source>
</evidence>
<sequence length="664" mass="71625">MPVWPVLIAVGLAFSVLAAWAARRLLDGSIGWMRAGITSLVVFIAALPLATWSLRAAGVLDGDRVVASTPIALAFFALSLGWLFAVVVVCVVTLEFAWPSHGVPNPIAAVREAFRRRDRARRYTEILSIASRHGLAVFGRPRDAGMPRDLPAAVVAAANDAGVTFIKLGQMMSARDDVLPRELVDALATLQMDSTPIPWADAKQAIEIELRKPVGEVFRSIDTEPLSAASVAQVHTAKLIDGRDVIVKIQRPTARRQVVTDLDILARLAADLERRTTWARDYGTVALVEEFSRTLHDELDYRVELDNIELLREATAASPWALRIPQTYRELSTERMLVQERVFGAPLSRISPGDLPNEYATAIADHIVAAVLDQVLTRGVFHADLHAGNVIVDTDSRDPALAVTLVDFGALGIVEKSLRRLLAALLIAMGNEDDAGATDLVLLICEAGPTVSKSALQREIGALITRVHNAASGDDVFRLLVDALRRQRLAIPPSLLLVLRTLGSLDGTLRRLSSRYNLTRKGIELAGRARPLGLSPRDIVMTAQVQLTLFAEGARRMSRRIESISRQLDDGTLSVRAGIFDSADERTWVDGLVSRVTITVVGVTLVIAGSLLGVSDAGPVLAGDVPAVSFIGSTLGLGGLLLLLRSLSSSFRSGRARPRRPSGG</sequence>
<dbReference type="EMBL" id="JACCBV010000001">
    <property type="protein sequence ID" value="NYE19709.1"/>
    <property type="molecule type" value="Genomic_DNA"/>
</dbReference>
<protein>
    <submittedName>
        <fullName evidence="4">Ubiquinone biosynthesis protein</fullName>
    </submittedName>
</protein>
<dbReference type="Proteomes" id="UP000576969">
    <property type="component" value="Unassembled WGS sequence"/>
</dbReference>
<comment type="caution">
    <text evidence="4">The sequence shown here is derived from an EMBL/GenBank/DDBJ whole genome shotgun (WGS) entry which is preliminary data.</text>
</comment>
<dbReference type="SUPFAM" id="SSF56112">
    <property type="entry name" value="Protein kinase-like (PK-like)"/>
    <property type="match status" value="1"/>
</dbReference>
<keyword evidence="5" id="KW-1185">Reference proteome</keyword>
<dbReference type="PANTHER" id="PTHR10566:SF113">
    <property type="entry name" value="PROTEIN ACTIVITY OF BC1 COMPLEX KINASE 7, CHLOROPLASTIC"/>
    <property type="match status" value="1"/>
</dbReference>
<proteinExistence type="inferred from homology"/>
<feature type="transmembrane region" description="Helical" evidence="2">
    <location>
        <begin position="596"/>
        <end position="615"/>
    </location>
</feature>